<accession>A0A4R1FRX8</accession>
<evidence type="ECO:0000313" key="2">
    <source>
        <dbReference type="Proteomes" id="UP000294856"/>
    </source>
</evidence>
<protein>
    <submittedName>
        <fullName evidence="1">Uncharacterized protein</fullName>
    </submittedName>
</protein>
<dbReference type="EMBL" id="SMFR01000002">
    <property type="protein sequence ID" value="TCJ97747.1"/>
    <property type="molecule type" value="Genomic_DNA"/>
</dbReference>
<dbReference type="STRING" id="1210063.GCA_001612665_01453"/>
<sequence>MPRLLGKHADGTMVVAIGGTCVTIAPGAVDATGRCATDTNDLHVSLGSTAAVEPRFLATDEVLPDGLLSTDQIAAALAWEVGFVAELSAAEAELYLRYRPNTGDPYPDPSLIEAPDRPFSLGGLLAQGAAPTTAEPADAEAEPTLVVQLCASMIYVDDLADPQLIVDAADDLIDRVSYAATVEQFYPALAHAVAAGALPATTVELAGGFTEEPILDFLGRLVTELDRRRPWPDPALVSIDPRQWPSLGASTPIGWVDITITDLEWAVKAPFADVAEDDQPLLVLRMRDGQLVALVGEPEPYPTRFLVLLPDLAGQLPAGDVVDYLARYAGLRVESDGLAQALAEVAVS</sequence>
<proteinExistence type="predicted"/>
<keyword evidence="2" id="KW-1185">Reference proteome</keyword>
<organism evidence="1 2">
    <name type="scientific">Nocardia alba</name>
    <dbReference type="NCBI Taxonomy" id="225051"/>
    <lineage>
        <taxon>Bacteria</taxon>
        <taxon>Bacillati</taxon>
        <taxon>Actinomycetota</taxon>
        <taxon>Actinomycetes</taxon>
        <taxon>Mycobacteriales</taxon>
        <taxon>Nocardiaceae</taxon>
        <taxon>Nocardia</taxon>
    </lineage>
</organism>
<reference evidence="1 2" key="1">
    <citation type="submission" date="2019-03" db="EMBL/GenBank/DDBJ databases">
        <title>Genomic Encyclopedia of Type Strains, Phase IV (KMG-IV): sequencing the most valuable type-strain genomes for metagenomic binning, comparative biology and taxonomic classification.</title>
        <authorList>
            <person name="Goeker M."/>
        </authorList>
    </citation>
    <scope>NUCLEOTIDE SEQUENCE [LARGE SCALE GENOMIC DNA]</scope>
    <source>
        <strain evidence="1 2">DSM 44684</strain>
    </source>
</reference>
<dbReference type="OrthoDB" id="3398194at2"/>
<name>A0A4R1FRX8_9NOCA</name>
<gene>
    <name evidence="1" type="ORF">DFR71_3796</name>
</gene>
<dbReference type="Proteomes" id="UP000294856">
    <property type="component" value="Unassembled WGS sequence"/>
</dbReference>
<comment type="caution">
    <text evidence="1">The sequence shown here is derived from an EMBL/GenBank/DDBJ whole genome shotgun (WGS) entry which is preliminary data.</text>
</comment>
<dbReference type="AlphaFoldDB" id="A0A4R1FRX8"/>
<dbReference type="RefSeq" id="WP_067447248.1">
    <property type="nucleotide sequence ID" value="NZ_SMFR01000002.1"/>
</dbReference>
<evidence type="ECO:0000313" key="1">
    <source>
        <dbReference type="EMBL" id="TCJ97747.1"/>
    </source>
</evidence>